<evidence type="ECO:0000256" key="1">
    <source>
        <dbReference type="SAM" id="MobiDB-lite"/>
    </source>
</evidence>
<feature type="region of interest" description="Disordered" evidence="1">
    <location>
        <begin position="208"/>
        <end position="235"/>
    </location>
</feature>
<keyword evidence="3" id="KW-1185">Reference proteome</keyword>
<feature type="compositionally biased region" description="Basic and acidic residues" evidence="1">
    <location>
        <begin position="219"/>
        <end position="235"/>
    </location>
</feature>
<dbReference type="Proteomes" id="UP001485043">
    <property type="component" value="Unassembled WGS sequence"/>
</dbReference>
<dbReference type="GO" id="GO:0003677">
    <property type="term" value="F:DNA binding"/>
    <property type="evidence" value="ECO:0007669"/>
    <property type="project" value="InterPro"/>
</dbReference>
<evidence type="ECO:0000313" key="3">
    <source>
        <dbReference type="Proteomes" id="UP001485043"/>
    </source>
</evidence>
<dbReference type="SUPFAM" id="SSF46774">
    <property type="entry name" value="ARID-like"/>
    <property type="match status" value="1"/>
</dbReference>
<organism evidence="2 3">
    <name type="scientific">Apatococcus fuscideae</name>
    <dbReference type="NCBI Taxonomy" id="2026836"/>
    <lineage>
        <taxon>Eukaryota</taxon>
        <taxon>Viridiplantae</taxon>
        <taxon>Chlorophyta</taxon>
        <taxon>core chlorophytes</taxon>
        <taxon>Trebouxiophyceae</taxon>
        <taxon>Chlorellales</taxon>
        <taxon>Chlorellaceae</taxon>
        <taxon>Apatococcus</taxon>
    </lineage>
</organism>
<gene>
    <name evidence="2" type="ORF">WJX84_006368</name>
</gene>
<proteinExistence type="predicted"/>
<accession>A0AAW1S018</accession>
<comment type="caution">
    <text evidence="2">The sequence shown here is derived from an EMBL/GenBank/DDBJ whole genome shotgun (WGS) entry which is preliminary data.</text>
</comment>
<evidence type="ECO:0000313" key="2">
    <source>
        <dbReference type="EMBL" id="KAK9839374.1"/>
    </source>
</evidence>
<reference evidence="2 3" key="1">
    <citation type="journal article" date="2024" name="Nat. Commun.">
        <title>Phylogenomics reveals the evolutionary origins of lichenization in chlorophyte algae.</title>
        <authorList>
            <person name="Puginier C."/>
            <person name="Libourel C."/>
            <person name="Otte J."/>
            <person name="Skaloud P."/>
            <person name="Haon M."/>
            <person name="Grisel S."/>
            <person name="Petersen M."/>
            <person name="Berrin J.G."/>
            <person name="Delaux P.M."/>
            <person name="Dal Grande F."/>
            <person name="Keller J."/>
        </authorList>
    </citation>
    <scope>NUCLEOTIDE SEQUENCE [LARGE SCALE GENOMIC DNA]</scope>
    <source>
        <strain evidence="2 3">SAG 2523</strain>
    </source>
</reference>
<feature type="non-terminal residue" evidence="2">
    <location>
        <position position="235"/>
    </location>
</feature>
<dbReference type="AlphaFoldDB" id="A0AAW1S018"/>
<dbReference type="Gene3D" id="1.10.150.60">
    <property type="entry name" value="ARID DNA-binding domain"/>
    <property type="match status" value="1"/>
</dbReference>
<name>A0AAW1S018_9CHLO</name>
<dbReference type="EMBL" id="JALJOV010001866">
    <property type="protein sequence ID" value="KAK9839374.1"/>
    <property type="molecule type" value="Genomic_DNA"/>
</dbReference>
<dbReference type="PANTHER" id="PTHR46691:SF3">
    <property type="entry name" value="HIGH MOBILITY GROUP B PROTEIN 15"/>
    <property type="match status" value="1"/>
</dbReference>
<protein>
    <submittedName>
        <fullName evidence="2">Uncharacterized protein</fullName>
    </submittedName>
</protein>
<dbReference type="PANTHER" id="PTHR46691">
    <property type="entry name" value="HIGH MOBILITY GROUP B PROTEIN 9"/>
    <property type="match status" value="1"/>
</dbReference>
<dbReference type="InterPro" id="IPR036431">
    <property type="entry name" value="ARID_dom_sf"/>
</dbReference>
<sequence length="235" mass="25813">MLPLTEISMGHAAHCRVHAPAQHYPPAEATHEAVCEDAGLFLATLESLQRLLGINEKWRDAAEPFHFPETITSVSYSLRKAYINHLWDYEQVYFFRRQGPRLVSPAGTANVGTGGFEDDLSRPGKKRKTNDVVATSFPAVHPCSPITLTAASTGPGSPTAAAVGQRGTVVVESRFDAGYFVAVRIGKQDFRGMLYFPPAESTTLVDLTPLAQPRRAGRPRKEERQDGARVIKKEK</sequence>